<evidence type="ECO:0000256" key="8">
    <source>
        <dbReference type="SAM" id="MobiDB-lite"/>
    </source>
</evidence>
<keyword evidence="4 9" id="KW-0732">Signal</keyword>
<dbReference type="PIRSF" id="PIRSF002741">
    <property type="entry name" value="MppA"/>
    <property type="match status" value="1"/>
</dbReference>
<keyword evidence="6" id="KW-0564">Palmitate</keyword>
<protein>
    <submittedName>
        <fullName evidence="11">Peptide ABC transporter substrate-binding protein</fullName>
    </submittedName>
</protein>
<reference evidence="11 12" key="1">
    <citation type="submission" date="2017-01" db="EMBL/GenBank/DDBJ databases">
        <title>Draft genome sequence of Bacillus oleronius.</title>
        <authorList>
            <person name="Allam M."/>
        </authorList>
    </citation>
    <scope>NUCLEOTIDE SEQUENCE [LARGE SCALE GENOMIC DNA]</scope>
    <source>
        <strain evidence="11 12">DSM 9356</strain>
    </source>
</reference>
<comment type="subcellular location">
    <subcellularLocation>
        <location evidence="1">Cell membrane</location>
        <topology evidence="1">Lipid-anchor</topology>
    </subcellularLocation>
</comment>
<dbReference type="Proteomes" id="UP000189761">
    <property type="component" value="Unassembled WGS sequence"/>
</dbReference>
<dbReference type="PROSITE" id="PS51257">
    <property type="entry name" value="PROKAR_LIPOPROTEIN"/>
    <property type="match status" value="1"/>
</dbReference>
<evidence type="ECO:0000259" key="10">
    <source>
        <dbReference type="Pfam" id="PF00496"/>
    </source>
</evidence>
<evidence type="ECO:0000256" key="6">
    <source>
        <dbReference type="ARBA" id="ARBA00023139"/>
    </source>
</evidence>
<sequence>MKRKKWLSILIFMLVISMALSGCGFGSKKTETNDNGKEKAGEEKSTDTKQVLNVTATAEIPTMDSTKAHDAVAFTVLNNVNEGLFRQDQNNKPILAMAENHEQSEDGLVHTFKIRDAKWSNGDPVTANDFEYAWKRVLKEAGAYNYMFVTVGVKNAQAIIDGKMDVDQLGVKAVDEKTLEVTLENPNPLLETLLTFGTFLPQNQKFVEEMGDQYALEADKLLSNGPFKLAEWKHEQSWKYVKNPEYWDANTVKLDEINVYVVKDDATGLNLYESKKIDRVTLTAESVDNYKDDKEFKTTTQAGIGFLRFNLNHPVLGNENIRKAVNLAIDKQGLTDIALNNGAVPLYGIVPGEYYFSPDNKDFRELNGDLLKGSLDEAKKYWEKGLKETGVKEVKVSINLADTDSSKKMAEFIQSQLETNLPGFKLEIKAVPFEQRLEIEKSIKYDISLSTWGPDYSDPMTYLDMWITGSSSNREDYSRKDYDALVEKARLETDLSKRYEMLLQLEKMLIDEDAAIAPLYQTGQAILIHNNVKDLIEHPSGADFSYKWTYLE</sequence>
<evidence type="ECO:0000256" key="7">
    <source>
        <dbReference type="ARBA" id="ARBA00023288"/>
    </source>
</evidence>
<organism evidence="11 12">
    <name type="scientific">Heyndrickxia oleronia</name>
    <dbReference type="NCBI Taxonomy" id="38875"/>
    <lineage>
        <taxon>Bacteria</taxon>
        <taxon>Bacillati</taxon>
        <taxon>Bacillota</taxon>
        <taxon>Bacilli</taxon>
        <taxon>Bacillales</taxon>
        <taxon>Bacillaceae</taxon>
        <taxon>Heyndrickxia</taxon>
    </lineage>
</organism>
<evidence type="ECO:0000256" key="2">
    <source>
        <dbReference type="ARBA" id="ARBA00005695"/>
    </source>
</evidence>
<evidence type="ECO:0000256" key="1">
    <source>
        <dbReference type="ARBA" id="ARBA00004193"/>
    </source>
</evidence>
<keyword evidence="5" id="KW-0653">Protein transport</keyword>
<dbReference type="Gene3D" id="3.40.190.10">
    <property type="entry name" value="Periplasmic binding protein-like II"/>
    <property type="match status" value="1"/>
</dbReference>
<evidence type="ECO:0000256" key="3">
    <source>
        <dbReference type="ARBA" id="ARBA00022448"/>
    </source>
</evidence>
<dbReference type="PANTHER" id="PTHR30290">
    <property type="entry name" value="PERIPLASMIC BINDING COMPONENT OF ABC TRANSPORTER"/>
    <property type="match status" value="1"/>
</dbReference>
<dbReference type="InterPro" id="IPR030678">
    <property type="entry name" value="Peptide/Ni-bd"/>
</dbReference>
<keyword evidence="3" id="KW-0813">Transport</keyword>
<dbReference type="Gene3D" id="3.90.76.10">
    <property type="entry name" value="Dipeptide-binding Protein, Domain 1"/>
    <property type="match status" value="1"/>
</dbReference>
<dbReference type="GO" id="GO:0015833">
    <property type="term" value="P:peptide transport"/>
    <property type="evidence" value="ECO:0007669"/>
    <property type="project" value="UniProtKB-KW"/>
</dbReference>
<dbReference type="Pfam" id="PF00496">
    <property type="entry name" value="SBP_bac_5"/>
    <property type="match status" value="1"/>
</dbReference>
<dbReference type="CDD" id="cd08504">
    <property type="entry name" value="PBP2_OppA"/>
    <property type="match status" value="1"/>
</dbReference>
<feature type="domain" description="Solute-binding protein family 5" evidence="10">
    <location>
        <begin position="93"/>
        <end position="472"/>
    </location>
</feature>
<dbReference type="InterPro" id="IPR000914">
    <property type="entry name" value="SBP_5_dom"/>
</dbReference>
<feature type="region of interest" description="Disordered" evidence="8">
    <location>
        <begin position="27"/>
        <end position="48"/>
    </location>
</feature>
<evidence type="ECO:0000256" key="5">
    <source>
        <dbReference type="ARBA" id="ARBA00022856"/>
    </source>
</evidence>
<feature type="chain" id="PRO_5038409855" evidence="9">
    <location>
        <begin position="22"/>
        <end position="552"/>
    </location>
</feature>
<keyword evidence="12" id="KW-1185">Reference proteome</keyword>
<proteinExistence type="inferred from homology"/>
<feature type="compositionally biased region" description="Basic and acidic residues" evidence="8">
    <location>
        <begin position="28"/>
        <end position="47"/>
    </location>
</feature>
<name>A0A8E2IBA4_9BACI</name>
<comment type="similarity">
    <text evidence="2">Belongs to the bacterial solute-binding protein 5 family.</text>
</comment>
<comment type="caution">
    <text evidence="11">The sequence shown here is derived from an EMBL/GenBank/DDBJ whole genome shotgun (WGS) entry which is preliminary data.</text>
</comment>
<dbReference type="PANTHER" id="PTHR30290:SF10">
    <property type="entry name" value="PERIPLASMIC OLIGOPEPTIDE-BINDING PROTEIN-RELATED"/>
    <property type="match status" value="1"/>
</dbReference>
<dbReference type="FunFam" id="3.10.105.10:FF:000001">
    <property type="entry name" value="Oligopeptide ABC transporter, oligopeptide-binding protein"/>
    <property type="match status" value="1"/>
</dbReference>
<dbReference type="EMBL" id="MTLA01000021">
    <property type="protein sequence ID" value="OOP70007.1"/>
    <property type="molecule type" value="Genomic_DNA"/>
</dbReference>
<accession>A0A8E2IBA4</accession>
<gene>
    <name evidence="11" type="ORF">BWZ43_02020</name>
</gene>
<dbReference type="GO" id="GO:1904680">
    <property type="term" value="F:peptide transmembrane transporter activity"/>
    <property type="evidence" value="ECO:0007669"/>
    <property type="project" value="TreeGrafter"/>
</dbReference>
<dbReference type="GO" id="GO:0043190">
    <property type="term" value="C:ATP-binding cassette (ABC) transporter complex"/>
    <property type="evidence" value="ECO:0007669"/>
    <property type="project" value="InterPro"/>
</dbReference>
<dbReference type="SUPFAM" id="SSF53850">
    <property type="entry name" value="Periplasmic binding protein-like II"/>
    <property type="match status" value="1"/>
</dbReference>
<evidence type="ECO:0000313" key="11">
    <source>
        <dbReference type="EMBL" id="OOP70007.1"/>
    </source>
</evidence>
<dbReference type="InterPro" id="IPR039424">
    <property type="entry name" value="SBP_5"/>
</dbReference>
<dbReference type="Gene3D" id="3.10.105.10">
    <property type="entry name" value="Dipeptide-binding Protein, Domain 3"/>
    <property type="match status" value="1"/>
</dbReference>
<dbReference type="FunFam" id="3.90.76.10:FF:000001">
    <property type="entry name" value="Oligopeptide ABC transporter substrate-binding protein"/>
    <property type="match status" value="1"/>
</dbReference>
<evidence type="ECO:0000256" key="9">
    <source>
        <dbReference type="SAM" id="SignalP"/>
    </source>
</evidence>
<evidence type="ECO:0000256" key="4">
    <source>
        <dbReference type="ARBA" id="ARBA00022729"/>
    </source>
</evidence>
<dbReference type="RefSeq" id="WP_071977267.1">
    <property type="nucleotide sequence ID" value="NZ_CP065424.1"/>
</dbReference>
<keyword evidence="7" id="KW-0449">Lipoprotein</keyword>
<dbReference type="AlphaFoldDB" id="A0A8E2IBA4"/>
<keyword evidence="5" id="KW-0571">Peptide transport</keyword>
<feature type="signal peptide" evidence="9">
    <location>
        <begin position="1"/>
        <end position="21"/>
    </location>
</feature>
<dbReference type="GO" id="GO:0030288">
    <property type="term" value="C:outer membrane-bounded periplasmic space"/>
    <property type="evidence" value="ECO:0007669"/>
    <property type="project" value="UniProtKB-ARBA"/>
</dbReference>
<evidence type="ECO:0000313" key="12">
    <source>
        <dbReference type="Proteomes" id="UP000189761"/>
    </source>
</evidence>